<evidence type="ECO:0000256" key="2">
    <source>
        <dbReference type="ARBA" id="ARBA00023015"/>
    </source>
</evidence>
<reference evidence="6" key="1">
    <citation type="submission" date="2023-06" db="EMBL/GenBank/DDBJ databases">
        <authorList>
            <person name="Zhang S."/>
        </authorList>
    </citation>
    <scope>NUCLEOTIDE SEQUENCE</scope>
    <source>
        <strain evidence="6">SG2303</strain>
    </source>
</reference>
<dbReference type="Pfam" id="PF00126">
    <property type="entry name" value="HTH_1"/>
    <property type="match status" value="1"/>
</dbReference>
<proteinExistence type="inferred from homology"/>
<evidence type="ECO:0000259" key="5">
    <source>
        <dbReference type="PROSITE" id="PS50931"/>
    </source>
</evidence>
<dbReference type="InterPro" id="IPR000847">
    <property type="entry name" value="LysR_HTH_N"/>
</dbReference>
<accession>A0ABT7XVG1</accession>
<dbReference type="Pfam" id="PF03466">
    <property type="entry name" value="LysR_substrate"/>
    <property type="match status" value="1"/>
</dbReference>
<name>A0ABT7XVG1_9NEIS</name>
<dbReference type="CDD" id="cd08474">
    <property type="entry name" value="PBP2_CrgA_like_5"/>
    <property type="match status" value="1"/>
</dbReference>
<comment type="caution">
    <text evidence="6">The sequence shown here is derived from an EMBL/GenBank/DDBJ whole genome shotgun (WGS) entry which is preliminary data.</text>
</comment>
<dbReference type="SUPFAM" id="SSF53850">
    <property type="entry name" value="Periplasmic binding protein-like II"/>
    <property type="match status" value="1"/>
</dbReference>
<evidence type="ECO:0000313" key="6">
    <source>
        <dbReference type="EMBL" id="MDN0077792.1"/>
    </source>
</evidence>
<keyword evidence="3" id="KW-0238">DNA-binding</keyword>
<comment type="similarity">
    <text evidence="1">Belongs to the LysR transcriptional regulatory family.</text>
</comment>
<sequence>MMLSFLQPWSAYLAADVSVESNDLPEKTVKCAHTCAFNSPMKKENLNDLRAFVVVARERSFTRAAAQLGLSRSALSHAMLVLEERLGVRLLTRTTRSVSTTEAGARLLSTLLPRLDEIDAELASLSSLRDNPAGTVRITAHDHAIVTTLWPRLLPLLREYPDVQVEFSVDYALTDIAAQRFDAGVRSGDRIDKDMIAVRIGPDLHMAVAGSPEYLSGKRMPVIPRDLTDHQCINLRLPTHGGLFAWEFEKDGLQVNVRVHGQTVFNNTFLMLQAALDGMGLAYVPLDLMQPHIEAGRLIPVLQEWWPKFPGYHLYYANRRQISPALALVIEALRYRLPS</sequence>
<dbReference type="PANTHER" id="PTHR30537:SF1">
    <property type="entry name" value="HTH-TYPE TRANSCRIPTIONAL REGULATOR PGRR"/>
    <property type="match status" value="1"/>
</dbReference>
<dbReference type="SUPFAM" id="SSF46785">
    <property type="entry name" value="Winged helix' DNA-binding domain"/>
    <property type="match status" value="1"/>
</dbReference>
<dbReference type="Gene3D" id="3.40.190.290">
    <property type="match status" value="1"/>
</dbReference>
<dbReference type="Gene3D" id="1.10.10.10">
    <property type="entry name" value="Winged helix-like DNA-binding domain superfamily/Winged helix DNA-binding domain"/>
    <property type="match status" value="1"/>
</dbReference>
<dbReference type="Proteomes" id="UP001168540">
    <property type="component" value="Unassembled WGS sequence"/>
</dbReference>
<evidence type="ECO:0000256" key="1">
    <source>
        <dbReference type="ARBA" id="ARBA00009437"/>
    </source>
</evidence>
<dbReference type="EMBL" id="JAUEDK010000105">
    <property type="protein sequence ID" value="MDN0077792.1"/>
    <property type="molecule type" value="Genomic_DNA"/>
</dbReference>
<evidence type="ECO:0000256" key="3">
    <source>
        <dbReference type="ARBA" id="ARBA00023125"/>
    </source>
</evidence>
<keyword evidence="2" id="KW-0805">Transcription regulation</keyword>
<feature type="domain" description="HTH lysR-type" evidence="5">
    <location>
        <begin position="44"/>
        <end position="101"/>
    </location>
</feature>
<dbReference type="PRINTS" id="PR00039">
    <property type="entry name" value="HTHLYSR"/>
</dbReference>
<protein>
    <submittedName>
        <fullName evidence="6">LysR family transcriptional regulator</fullName>
    </submittedName>
</protein>
<evidence type="ECO:0000256" key="4">
    <source>
        <dbReference type="ARBA" id="ARBA00023163"/>
    </source>
</evidence>
<dbReference type="InterPro" id="IPR036390">
    <property type="entry name" value="WH_DNA-bd_sf"/>
</dbReference>
<dbReference type="PANTHER" id="PTHR30537">
    <property type="entry name" value="HTH-TYPE TRANSCRIPTIONAL REGULATOR"/>
    <property type="match status" value="1"/>
</dbReference>
<evidence type="ECO:0000313" key="7">
    <source>
        <dbReference type="Proteomes" id="UP001168540"/>
    </source>
</evidence>
<dbReference type="InterPro" id="IPR036388">
    <property type="entry name" value="WH-like_DNA-bd_sf"/>
</dbReference>
<organism evidence="6 7">
    <name type="scientific">Crenobacter oryzisoli</name>
    <dbReference type="NCBI Taxonomy" id="3056844"/>
    <lineage>
        <taxon>Bacteria</taxon>
        <taxon>Pseudomonadati</taxon>
        <taxon>Pseudomonadota</taxon>
        <taxon>Betaproteobacteria</taxon>
        <taxon>Neisseriales</taxon>
        <taxon>Neisseriaceae</taxon>
        <taxon>Crenobacter</taxon>
    </lineage>
</organism>
<dbReference type="PROSITE" id="PS50931">
    <property type="entry name" value="HTH_LYSR"/>
    <property type="match status" value="1"/>
</dbReference>
<dbReference type="RefSeq" id="WP_289832386.1">
    <property type="nucleotide sequence ID" value="NZ_JAUEDK010000105.1"/>
</dbReference>
<dbReference type="InterPro" id="IPR005119">
    <property type="entry name" value="LysR_subst-bd"/>
</dbReference>
<dbReference type="InterPro" id="IPR058163">
    <property type="entry name" value="LysR-type_TF_proteobact-type"/>
</dbReference>
<keyword evidence="4" id="KW-0804">Transcription</keyword>
<gene>
    <name evidence="6" type="ORF">QU481_23640</name>
</gene>
<keyword evidence="7" id="KW-1185">Reference proteome</keyword>